<reference evidence="11" key="1">
    <citation type="submission" date="2023-10" db="EMBL/GenBank/DDBJ databases">
        <title>Genome assembly of Pristionchus species.</title>
        <authorList>
            <person name="Yoshida K."/>
            <person name="Sommer R.J."/>
        </authorList>
    </citation>
    <scope>NUCLEOTIDE SEQUENCE</scope>
    <source>
        <strain evidence="11">RS5133</strain>
    </source>
</reference>
<accession>A0AAV5UWD8</accession>
<dbReference type="FunFam" id="1.10.246.190:FF:000001">
    <property type="entry name" value="Autophagy related 5"/>
    <property type="match status" value="1"/>
</dbReference>
<evidence type="ECO:0000313" key="11">
    <source>
        <dbReference type="EMBL" id="GMT10029.1"/>
    </source>
</evidence>
<dbReference type="GO" id="GO:0034727">
    <property type="term" value="P:piecemeal microautophagy of the nucleus"/>
    <property type="evidence" value="ECO:0007669"/>
    <property type="project" value="TreeGrafter"/>
</dbReference>
<keyword evidence="12" id="KW-1185">Reference proteome</keyword>
<dbReference type="GO" id="GO:0061908">
    <property type="term" value="C:phagophore"/>
    <property type="evidence" value="ECO:0007669"/>
    <property type="project" value="TreeGrafter"/>
</dbReference>
<evidence type="ECO:0000256" key="4">
    <source>
        <dbReference type="ARBA" id="ARBA00022843"/>
    </source>
</evidence>
<dbReference type="Gene3D" id="3.10.20.620">
    <property type="match status" value="1"/>
</dbReference>
<comment type="caution">
    <text evidence="11">The sequence shown here is derived from an EMBL/GenBank/DDBJ whole genome shotgun (WGS) entry which is preliminary data.</text>
</comment>
<dbReference type="GO" id="GO:0000422">
    <property type="term" value="P:autophagy of mitochondrion"/>
    <property type="evidence" value="ECO:0007669"/>
    <property type="project" value="TreeGrafter"/>
</dbReference>
<dbReference type="EMBL" id="BTSY01000001">
    <property type="protein sequence ID" value="GMT10029.1"/>
    <property type="molecule type" value="Genomic_DNA"/>
</dbReference>
<dbReference type="InterPro" id="IPR048940">
    <property type="entry name" value="ATG5_HBR"/>
</dbReference>
<dbReference type="GO" id="GO:0034274">
    <property type="term" value="C:Atg12-Atg5-Atg16 complex"/>
    <property type="evidence" value="ECO:0007669"/>
    <property type="project" value="TreeGrafter"/>
</dbReference>
<name>A0AAV5UWD8_9BILA</name>
<evidence type="ECO:0000259" key="8">
    <source>
        <dbReference type="Pfam" id="PF04106"/>
    </source>
</evidence>
<evidence type="ECO:0000256" key="7">
    <source>
        <dbReference type="RuleBase" id="RU361202"/>
    </source>
</evidence>
<dbReference type="InterPro" id="IPR007239">
    <property type="entry name" value="Atg5"/>
</dbReference>
<evidence type="ECO:0000259" key="10">
    <source>
        <dbReference type="Pfam" id="PF20638"/>
    </source>
</evidence>
<evidence type="ECO:0000256" key="3">
    <source>
        <dbReference type="ARBA" id="ARBA00022499"/>
    </source>
</evidence>
<feature type="domain" description="Autophagy protein ATG5 UblA" evidence="10">
    <location>
        <begin position="14"/>
        <end position="107"/>
    </location>
</feature>
<comment type="function">
    <text evidence="7">Involved in autophagic vesicle formation.</text>
</comment>
<dbReference type="FunFam" id="3.10.20.620:FF:000005">
    <property type="entry name" value="Autophagy protein 5"/>
    <property type="match status" value="1"/>
</dbReference>
<gene>
    <name evidence="11" type="ORF">PFISCL1PPCAC_1326</name>
</gene>
<proteinExistence type="inferred from homology"/>
<dbReference type="GO" id="GO:0006995">
    <property type="term" value="P:cellular response to nitrogen starvation"/>
    <property type="evidence" value="ECO:0007669"/>
    <property type="project" value="TreeGrafter"/>
</dbReference>
<evidence type="ECO:0000256" key="5">
    <source>
        <dbReference type="ARBA" id="ARBA00023006"/>
    </source>
</evidence>
<organism evidence="11 12">
    <name type="scientific">Pristionchus fissidentatus</name>
    <dbReference type="NCBI Taxonomy" id="1538716"/>
    <lineage>
        <taxon>Eukaryota</taxon>
        <taxon>Metazoa</taxon>
        <taxon>Ecdysozoa</taxon>
        <taxon>Nematoda</taxon>
        <taxon>Chromadorea</taxon>
        <taxon>Rhabditida</taxon>
        <taxon>Rhabditina</taxon>
        <taxon>Diplogasteromorpha</taxon>
        <taxon>Diplogasteroidea</taxon>
        <taxon>Neodiplogasteridae</taxon>
        <taxon>Pristionchus</taxon>
    </lineage>
</organism>
<dbReference type="InterPro" id="IPR048318">
    <property type="entry name" value="ATG5_UblB"/>
</dbReference>
<dbReference type="InterPro" id="IPR042527">
    <property type="entry name" value="Atg5_UblA_dom_sf"/>
</dbReference>
<comment type="subunit">
    <text evidence="7">Conjugated with ATG12.</text>
</comment>
<dbReference type="Gene3D" id="1.10.246.190">
    <property type="entry name" value="Autophagy protein Apg5, helix rich domain"/>
    <property type="match status" value="1"/>
</dbReference>
<dbReference type="GO" id="GO:0007033">
    <property type="term" value="P:vacuole organization"/>
    <property type="evidence" value="ECO:0007669"/>
    <property type="project" value="UniProtKB-ARBA"/>
</dbReference>
<evidence type="ECO:0000259" key="9">
    <source>
        <dbReference type="Pfam" id="PF20637"/>
    </source>
</evidence>
<dbReference type="PANTHER" id="PTHR13040:SF2">
    <property type="entry name" value="AUTOPHAGY PROTEIN 5"/>
    <property type="match status" value="1"/>
</dbReference>
<feature type="domain" description="Autophagy protein ATG5 UblB" evidence="8">
    <location>
        <begin position="185"/>
        <end position="262"/>
    </location>
</feature>
<dbReference type="PANTHER" id="PTHR13040">
    <property type="entry name" value="AUTOPHAGY PROTEIN 5"/>
    <property type="match status" value="1"/>
</dbReference>
<dbReference type="InterPro" id="IPR048939">
    <property type="entry name" value="ATG5_UblA"/>
</dbReference>
<dbReference type="InterPro" id="IPR042526">
    <property type="entry name" value="Atg5_HR"/>
</dbReference>
<feature type="domain" description="Autophagy protein ATG5 alpha-helical bundle region" evidence="9">
    <location>
        <begin position="121"/>
        <end position="176"/>
    </location>
</feature>
<evidence type="ECO:0000256" key="1">
    <source>
        <dbReference type="ARBA" id="ARBA00004623"/>
    </source>
</evidence>
<keyword evidence="3 7" id="KW-1017">Isopeptide bond</keyword>
<keyword evidence="6 7" id="KW-0472">Membrane</keyword>
<dbReference type="Pfam" id="PF20637">
    <property type="entry name" value="ATG5_HBR"/>
    <property type="match status" value="1"/>
</dbReference>
<dbReference type="GO" id="GO:0005776">
    <property type="term" value="C:autophagosome"/>
    <property type="evidence" value="ECO:0007669"/>
    <property type="project" value="TreeGrafter"/>
</dbReference>
<dbReference type="Proteomes" id="UP001432322">
    <property type="component" value="Unassembled WGS sequence"/>
</dbReference>
<sequence length="267" mass="30787">FSAMTQDYEICRGVWESKIPVEFVLESDDVMEQPKPFYAMLPRVSYFPLILPKVLNYFTSACEDLRLDLDKLWLEYSRQPIKMYYPIGVLFDMMKTDDLLPWTISVRTKDAPANCGNVNKDALESIFMQSLKEADYLRRKAEVITSMKSEEHKQLWRGFTNDNFDEYWTVNKRLVDSSNPEKIAHLPIRLYKAGSPMRQVPLSPFKSPSTPNLLSDVLESLDSSLNLSHHSIISHGIDIPLHTPISWLAQNVSYPDNFVHLVAVPNE</sequence>
<dbReference type="Pfam" id="PF04106">
    <property type="entry name" value="ATG5_UblB"/>
    <property type="match status" value="1"/>
</dbReference>
<dbReference type="GO" id="GO:0044233">
    <property type="term" value="C:mitochondria-associated endoplasmic reticulum membrane contact site"/>
    <property type="evidence" value="ECO:0007669"/>
    <property type="project" value="TreeGrafter"/>
</dbReference>
<feature type="non-terminal residue" evidence="11">
    <location>
        <position position="1"/>
    </location>
</feature>
<comment type="subcellular location">
    <subcellularLocation>
        <location evidence="1 7">Preautophagosomal structure membrane</location>
        <topology evidence="1 7">Peripheral membrane protein</topology>
    </subcellularLocation>
</comment>
<keyword evidence="5 7" id="KW-0072">Autophagy</keyword>
<protein>
    <recommendedName>
        <fullName evidence="7">Autophagy protein 5</fullName>
    </recommendedName>
</protein>
<dbReference type="Pfam" id="PF20638">
    <property type="entry name" value="ATG5_UblA"/>
    <property type="match status" value="1"/>
</dbReference>
<dbReference type="AlphaFoldDB" id="A0AAV5UWD8"/>
<dbReference type="GO" id="GO:0019776">
    <property type="term" value="F:Atg8-family ligase activity"/>
    <property type="evidence" value="ECO:0007669"/>
    <property type="project" value="TreeGrafter"/>
</dbReference>
<dbReference type="GO" id="GO:0034045">
    <property type="term" value="C:phagophore assembly site membrane"/>
    <property type="evidence" value="ECO:0007669"/>
    <property type="project" value="UniProtKB-SubCell"/>
</dbReference>
<dbReference type="Gene3D" id="3.10.20.90">
    <property type="entry name" value="Phosphatidylinositol 3-kinase Catalytic Subunit, Chain A, domain 1"/>
    <property type="match status" value="1"/>
</dbReference>
<evidence type="ECO:0000256" key="6">
    <source>
        <dbReference type="ARBA" id="ARBA00023136"/>
    </source>
</evidence>
<evidence type="ECO:0000313" key="12">
    <source>
        <dbReference type="Proteomes" id="UP001432322"/>
    </source>
</evidence>
<keyword evidence="4 7" id="KW-0832">Ubl conjugation</keyword>
<comment type="similarity">
    <text evidence="2 7">Belongs to the ATG5 family.</text>
</comment>
<evidence type="ECO:0000256" key="2">
    <source>
        <dbReference type="ARBA" id="ARBA00006910"/>
    </source>
</evidence>